<comment type="caution">
    <text evidence="9">The sequence shown here is derived from an EMBL/GenBank/DDBJ whole genome shotgun (WGS) entry which is preliminary data.</text>
</comment>
<evidence type="ECO:0000256" key="2">
    <source>
        <dbReference type="ARBA" id="ARBA00006739"/>
    </source>
</evidence>
<dbReference type="Pfam" id="PF04138">
    <property type="entry name" value="GtrA_DPMS_TM"/>
    <property type="match status" value="1"/>
</dbReference>
<dbReference type="Proteomes" id="UP000295601">
    <property type="component" value="Unassembled WGS sequence"/>
</dbReference>
<evidence type="ECO:0000259" key="8">
    <source>
        <dbReference type="Pfam" id="PF04138"/>
    </source>
</evidence>
<proteinExistence type="inferred from homology"/>
<name>A0A4R6S2F0_9MICO</name>
<comment type="subcellular location">
    <subcellularLocation>
        <location evidence="1">Membrane</location>
        <topology evidence="1">Multi-pass membrane protein</topology>
    </subcellularLocation>
</comment>
<gene>
    <name evidence="9" type="ORF">EDF62_1183</name>
</gene>
<keyword evidence="5 6" id="KW-0472">Membrane</keyword>
<evidence type="ECO:0000313" key="10">
    <source>
        <dbReference type="Proteomes" id="UP000295601"/>
    </source>
</evidence>
<dbReference type="InterPro" id="IPR050256">
    <property type="entry name" value="Glycosyltransferase_2"/>
</dbReference>
<dbReference type="OrthoDB" id="9810303at2"/>
<dbReference type="AlphaFoldDB" id="A0A4R6S2F0"/>
<dbReference type="CDD" id="cd04179">
    <property type="entry name" value="DPM_DPG-synthase_like"/>
    <property type="match status" value="1"/>
</dbReference>
<evidence type="ECO:0000313" key="9">
    <source>
        <dbReference type="EMBL" id="TDP93207.1"/>
    </source>
</evidence>
<organism evidence="9 10">
    <name type="scientific">Leucobacter luti</name>
    <dbReference type="NCBI Taxonomy" id="340320"/>
    <lineage>
        <taxon>Bacteria</taxon>
        <taxon>Bacillati</taxon>
        <taxon>Actinomycetota</taxon>
        <taxon>Actinomycetes</taxon>
        <taxon>Micrococcales</taxon>
        <taxon>Microbacteriaceae</taxon>
        <taxon>Leucobacter</taxon>
    </lineage>
</organism>
<dbReference type="Gene3D" id="3.90.550.10">
    <property type="entry name" value="Spore Coat Polysaccharide Biosynthesis Protein SpsA, Chain A"/>
    <property type="match status" value="1"/>
</dbReference>
<dbReference type="InterPro" id="IPR007267">
    <property type="entry name" value="GtrA_DPMS_TM"/>
</dbReference>
<accession>A0A4R6S2F0</accession>
<dbReference type="GO" id="GO:0016020">
    <property type="term" value="C:membrane"/>
    <property type="evidence" value="ECO:0007669"/>
    <property type="project" value="UniProtKB-SubCell"/>
</dbReference>
<keyword evidence="4 6" id="KW-1133">Transmembrane helix</keyword>
<sequence length="368" mass="38710">MIALIPSYEPAEHLPTLVTALAAADPGLGIVVVDDGSGPAYASIFARAAAAGATILRHDRNLGKGAALKTGLAHVHGVAPSEGVVSADADGQHTCADIVAVADRVRALGERDGRTLVLGCRTFDGAVPLRSRLGNDISRRLFRAAAGWPLSDTQTGLRGIPAALVPWLIGLPGERFEYEQRMLLGLHGAGFTAEEIPIATVYLAGNESSHFRPVLDSVRVTLPTLVFAASSLLGFAVDTIALFLLQAATGALVPSIIAARLVSASVNFFVNRRVVFLRRGREGMWRQLCSYALLAAVLLASNIVWLSYLTGIGVPLWAAKLLTEIVLFCTSYRTQRSTVFAPTYRAGGISRTAAADSSSQAAPAASKT</sequence>
<feature type="domain" description="Glycosyltransferase 2-like" evidence="7">
    <location>
        <begin position="4"/>
        <end position="98"/>
    </location>
</feature>
<dbReference type="PANTHER" id="PTHR48090:SF7">
    <property type="entry name" value="RFBJ PROTEIN"/>
    <property type="match status" value="1"/>
</dbReference>
<evidence type="ECO:0000256" key="1">
    <source>
        <dbReference type="ARBA" id="ARBA00004141"/>
    </source>
</evidence>
<dbReference type="EMBL" id="SNYA01000003">
    <property type="protein sequence ID" value="TDP93207.1"/>
    <property type="molecule type" value="Genomic_DNA"/>
</dbReference>
<evidence type="ECO:0000259" key="7">
    <source>
        <dbReference type="Pfam" id="PF00535"/>
    </source>
</evidence>
<protein>
    <submittedName>
        <fullName evidence="9">Glycosyltransferase involved in cell wall biosynthesis</fullName>
    </submittedName>
</protein>
<dbReference type="GO" id="GO:0000271">
    <property type="term" value="P:polysaccharide biosynthetic process"/>
    <property type="evidence" value="ECO:0007669"/>
    <property type="project" value="InterPro"/>
</dbReference>
<evidence type="ECO:0000256" key="6">
    <source>
        <dbReference type="SAM" id="Phobius"/>
    </source>
</evidence>
<dbReference type="RefSeq" id="WP_133616316.1">
    <property type="nucleotide sequence ID" value="NZ_SNYA01000003.1"/>
</dbReference>
<dbReference type="GO" id="GO:0016740">
    <property type="term" value="F:transferase activity"/>
    <property type="evidence" value="ECO:0007669"/>
    <property type="project" value="UniProtKB-KW"/>
</dbReference>
<keyword evidence="3 6" id="KW-0812">Transmembrane</keyword>
<dbReference type="SUPFAM" id="SSF53448">
    <property type="entry name" value="Nucleotide-diphospho-sugar transferases"/>
    <property type="match status" value="1"/>
</dbReference>
<dbReference type="InterPro" id="IPR029044">
    <property type="entry name" value="Nucleotide-diphossugar_trans"/>
</dbReference>
<dbReference type="InterPro" id="IPR001173">
    <property type="entry name" value="Glyco_trans_2-like"/>
</dbReference>
<dbReference type="PANTHER" id="PTHR48090">
    <property type="entry name" value="UNDECAPRENYL-PHOSPHATE 4-DEOXY-4-FORMAMIDO-L-ARABINOSE TRANSFERASE-RELATED"/>
    <property type="match status" value="1"/>
</dbReference>
<dbReference type="Pfam" id="PF00535">
    <property type="entry name" value="Glycos_transf_2"/>
    <property type="match status" value="1"/>
</dbReference>
<feature type="domain" description="GtrA/DPMS transmembrane" evidence="8">
    <location>
        <begin position="227"/>
        <end position="340"/>
    </location>
</feature>
<keyword evidence="9" id="KW-0808">Transferase</keyword>
<feature type="transmembrane region" description="Helical" evidence="6">
    <location>
        <begin position="291"/>
        <end position="308"/>
    </location>
</feature>
<reference evidence="9 10" key="1">
    <citation type="submission" date="2019-03" db="EMBL/GenBank/DDBJ databases">
        <title>Genomic analyses of the natural microbiome of Caenorhabditis elegans.</title>
        <authorList>
            <person name="Samuel B."/>
        </authorList>
    </citation>
    <scope>NUCLEOTIDE SEQUENCE [LARGE SCALE GENOMIC DNA]</scope>
    <source>
        <strain evidence="9 10">JUb18</strain>
    </source>
</reference>
<evidence type="ECO:0000256" key="4">
    <source>
        <dbReference type="ARBA" id="ARBA00022989"/>
    </source>
</evidence>
<feature type="transmembrane region" description="Helical" evidence="6">
    <location>
        <begin position="251"/>
        <end position="270"/>
    </location>
</feature>
<evidence type="ECO:0000256" key="3">
    <source>
        <dbReference type="ARBA" id="ARBA00022692"/>
    </source>
</evidence>
<keyword evidence="10" id="KW-1185">Reference proteome</keyword>
<comment type="similarity">
    <text evidence="2">Belongs to the glycosyltransferase 2 family.</text>
</comment>
<evidence type="ECO:0000256" key="5">
    <source>
        <dbReference type="ARBA" id="ARBA00023136"/>
    </source>
</evidence>